<dbReference type="EMBL" id="CASHSV030000002">
    <property type="protein sequence ID" value="CAJ2636389.1"/>
    <property type="molecule type" value="Genomic_DNA"/>
</dbReference>
<dbReference type="Proteomes" id="UP001177021">
    <property type="component" value="Unassembled WGS sequence"/>
</dbReference>
<evidence type="ECO:0000313" key="2">
    <source>
        <dbReference type="Proteomes" id="UP001177021"/>
    </source>
</evidence>
<reference evidence="1" key="1">
    <citation type="submission" date="2023-10" db="EMBL/GenBank/DDBJ databases">
        <authorList>
            <person name="Rodriguez Cubillos JULIANA M."/>
            <person name="De Vega J."/>
        </authorList>
    </citation>
    <scope>NUCLEOTIDE SEQUENCE</scope>
</reference>
<gene>
    <name evidence="1" type="ORF">MILVUS5_LOCUS6897</name>
</gene>
<organism evidence="1 2">
    <name type="scientific">Trifolium pratense</name>
    <name type="common">Red clover</name>
    <dbReference type="NCBI Taxonomy" id="57577"/>
    <lineage>
        <taxon>Eukaryota</taxon>
        <taxon>Viridiplantae</taxon>
        <taxon>Streptophyta</taxon>
        <taxon>Embryophyta</taxon>
        <taxon>Tracheophyta</taxon>
        <taxon>Spermatophyta</taxon>
        <taxon>Magnoliopsida</taxon>
        <taxon>eudicotyledons</taxon>
        <taxon>Gunneridae</taxon>
        <taxon>Pentapetalae</taxon>
        <taxon>rosids</taxon>
        <taxon>fabids</taxon>
        <taxon>Fabales</taxon>
        <taxon>Fabaceae</taxon>
        <taxon>Papilionoideae</taxon>
        <taxon>50 kb inversion clade</taxon>
        <taxon>NPAAA clade</taxon>
        <taxon>Hologalegina</taxon>
        <taxon>IRL clade</taxon>
        <taxon>Trifolieae</taxon>
        <taxon>Trifolium</taxon>
    </lineage>
</organism>
<name>A0ACB0IUX2_TRIPR</name>
<protein>
    <submittedName>
        <fullName evidence="1">Uncharacterized protein</fullName>
    </submittedName>
</protein>
<keyword evidence="2" id="KW-1185">Reference proteome</keyword>
<comment type="caution">
    <text evidence="1">The sequence shown here is derived from an EMBL/GenBank/DDBJ whole genome shotgun (WGS) entry which is preliminary data.</text>
</comment>
<evidence type="ECO:0000313" key="1">
    <source>
        <dbReference type="EMBL" id="CAJ2636389.1"/>
    </source>
</evidence>
<sequence length="946" mass="106164">MVFVWSLVFLVQFLFLYSSFAFACTTCLSFIQPMQCHDEESHALLQFKEGFDIKKFASVNPLSYPKTTSWNASKDCCSWDGIKCDKHTNRVIRVDLRSSQLYGKMDANSSLFRLVHLRSLDLSDNNFTYSQIPPTIGELSQLRYLNLSRTIFSGEIPPQISKLSNLLSLDLGLNIDISSPRSSAVNLLQLKSSILRGIIQNSTKLEMLQLSYVTISSTLPDTLTNLTLLQALSLCSSELHGEFPVGVFHLPKLKYLDLRYNHNLDGKLPEFQSSSLTQLELDDTGFYGTLPSSIGKLSSLKKLSISGCHFYGNIPSSLGNLTQLIYISLEYNKFRGDPSASLENHTKISELYVGYNEFTIETISWIGKFSSIIGLDISSINVGSEIPLFVANLTKLQYLSAQKSNIKGEIPSWIMNLTNLAYLNLAQNSLHGEIPNSLFRLENLERLSLCNNLLHGMVELDMFLKFKKLTVLNLSFNKFSLLSGKSSSNVTESRICVLQLASCNLVEIPTFIRDLNDLECLMLSNNNITMLPNWLWRKASLISITISYNSLTGQIYSSICNLKSLVRLDLSFNNLSGNVPSCLGNFSQNLAILMLKGNNLSGLIPQTYLLGNSLQMIDFSNNNLQGQLPRTLVNCRWLEYFDIRHNNINDSFPFWLGDLPELKVLDLSHNKFFGDIECYGNVTCTFPKLHIIDLSHNEFSGNFPTEMIQRWKAMKTCSTSQLQYEQEAFYFQSLNFKGYWTETDPYSFTISNKGLVMVYNRLQEFFNMIAIDFSSNKINGEIPQIIGELKGLVSLNLSNNILTGNIPSSLGKLSNLESLDLSLNKLSGKIPQQLTQLTFLEFFNVSFNNLSGAIPQNNQFATFLDNSFEGNKGLCGDQLSHKCLDHARLSFSSPSASDDDDDDDSGSLFELDWKVVLIGCGSGFVVGVALGNTFYHQVLGLLKRIF</sequence>
<accession>A0ACB0IUX2</accession>
<proteinExistence type="predicted"/>